<name>A0A286UKW0_9AGAM</name>
<evidence type="ECO:0000313" key="3">
    <source>
        <dbReference type="Proteomes" id="UP000217199"/>
    </source>
</evidence>
<organism evidence="2 3">
    <name type="scientific">Pyrrhoderma noxium</name>
    <dbReference type="NCBI Taxonomy" id="2282107"/>
    <lineage>
        <taxon>Eukaryota</taxon>
        <taxon>Fungi</taxon>
        <taxon>Dikarya</taxon>
        <taxon>Basidiomycota</taxon>
        <taxon>Agaricomycotina</taxon>
        <taxon>Agaricomycetes</taxon>
        <taxon>Hymenochaetales</taxon>
        <taxon>Hymenochaetaceae</taxon>
        <taxon>Pyrrhoderma</taxon>
    </lineage>
</organism>
<feature type="compositionally biased region" description="Basic residues" evidence="1">
    <location>
        <begin position="194"/>
        <end position="205"/>
    </location>
</feature>
<dbReference type="EMBL" id="NBII01000004">
    <property type="protein sequence ID" value="PAV20247.1"/>
    <property type="molecule type" value="Genomic_DNA"/>
</dbReference>
<proteinExistence type="predicted"/>
<sequence length="218" mass="25091">MYPGQYLTGECSAVLPPINYEPIDWEIENLFGQKETTSYGYTSEHSNKWDNLSHTIEKGRRAREKRERKMPTPEGIENRGGSMVPKSRCNHTHPIPPPRNPIRAVGDKPLPQIPSSNSAVCSHPSPNIAPILATRKPHMHNTRNKTFFRRFALAWKRITIQSRRFLGKSKTANEVTKDMSLPNGFVLVEPRTTSWRRHSSKRKRESKSPQTNLYRHRG</sequence>
<dbReference type="Proteomes" id="UP000217199">
    <property type="component" value="Unassembled WGS sequence"/>
</dbReference>
<keyword evidence="3" id="KW-1185">Reference proteome</keyword>
<dbReference type="InParanoid" id="A0A286UKW0"/>
<reference evidence="2 3" key="1">
    <citation type="journal article" date="2017" name="Mol. Ecol.">
        <title>Comparative and population genomic landscape of Phellinus noxius: A hypervariable fungus causing root rot in trees.</title>
        <authorList>
            <person name="Chung C.L."/>
            <person name="Lee T.J."/>
            <person name="Akiba M."/>
            <person name="Lee H.H."/>
            <person name="Kuo T.H."/>
            <person name="Liu D."/>
            <person name="Ke H.M."/>
            <person name="Yokoi T."/>
            <person name="Roa M.B."/>
            <person name="Lu M.J."/>
            <person name="Chang Y.Y."/>
            <person name="Ann P.J."/>
            <person name="Tsai J.N."/>
            <person name="Chen C.Y."/>
            <person name="Tzean S.S."/>
            <person name="Ota Y."/>
            <person name="Hattori T."/>
            <person name="Sahashi N."/>
            <person name="Liou R.F."/>
            <person name="Kikuchi T."/>
            <person name="Tsai I.J."/>
        </authorList>
    </citation>
    <scope>NUCLEOTIDE SEQUENCE [LARGE SCALE GENOMIC DNA]</scope>
    <source>
        <strain evidence="2 3">FFPRI411160</strain>
    </source>
</reference>
<feature type="region of interest" description="Disordered" evidence="1">
    <location>
        <begin position="56"/>
        <end position="87"/>
    </location>
</feature>
<feature type="compositionally biased region" description="Polar residues" evidence="1">
    <location>
        <begin position="209"/>
        <end position="218"/>
    </location>
</feature>
<evidence type="ECO:0000256" key="1">
    <source>
        <dbReference type="SAM" id="MobiDB-lite"/>
    </source>
</evidence>
<evidence type="ECO:0000313" key="2">
    <source>
        <dbReference type="EMBL" id="PAV20247.1"/>
    </source>
</evidence>
<gene>
    <name evidence="2" type="ORF">PNOK_0518100</name>
</gene>
<dbReference type="AlphaFoldDB" id="A0A286UKW0"/>
<comment type="caution">
    <text evidence="2">The sequence shown here is derived from an EMBL/GenBank/DDBJ whole genome shotgun (WGS) entry which is preliminary data.</text>
</comment>
<accession>A0A286UKW0</accession>
<feature type="compositionally biased region" description="Basic and acidic residues" evidence="1">
    <location>
        <begin position="56"/>
        <end position="71"/>
    </location>
</feature>
<feature type="region of interest" description="Disordered" evidence="1">
    <location>
        <begin position="191"/>
        <end position="218"/>
    </location>
</feature>
<protein>
    <submittedName>
        <fullName evidence="2">Uncharacterized protein</fullName>
    </submittedName>
</protein>